<evidence type="ECO:0000256" key="3">
    <source>
        <dbReference type="ARBA" id="ARBA00023242"/>
    </source>
</evidence>
<keyword evidence="2" id="KW-0819">tRNA processing</keyword>
<dbReference type="EMBL" id="LK052901">
    <property type="protein sequence ID" value="CDR44964.1"/>
    <property type="molecule type" value="Genomic_DNA"/>
</dbReference>
<dbReference type="VEuPathDB" id="FungiDB:BON22_1428"/>
<proteinExistence type="predicted"/>
<dbReference type="GO" id="GO:0005655">
    <property type="term" value="C:nucleolar ribonuclease P complex"/>
    <property type="evidence" value="ECO:0007669"/>
    <property type="project" value="InterPro"/>
</dbReference>
<dbReference type="PANTHER" id="PTHR28256">
    <property type="entry name" value="RIBONUCLEASES P/MRP PROTEIN SUBUNIT POP7"/>
    <property type="match status" value="1"/>
</dbReference>
<organism evidence="5">
    <name type="scientific">Cyberlindnera fabianii</name>
    <name type="common">Yeast</name>
    <name type="synonym">Hansenula fabianii</name>
    <dbReference type="NCBI Taxonomy" id="36022"/>
    <lineage>
        <taxon>Eukaryota</taxon>
        <taxon>Fungi</taxon>
        <taxon>Dikarya</taxon>
        <taxon>Ascomycota</taxon>
        <taxon>Saccharomycotina</taxon>
        <taxon>Saccharomycetes</taxon>
        <taxon>Phaffomycetales</taxon>
        <taxon>Phaffomycetaceae</taxon>
        <taxon>Cyberlindnera</taxon>
    </lineage>
</organism>
<dbReference type="GO" id="GO:0000172">
    <property type="term" value="C:ribonuclease MRP complex"/>
    <property type="evidence" value="ECO:0007669"/>
    <property type="project" value="InterPro"/>
</dbReference>
<dbReference type="PhylomeDB" id="A0A061B562"/>
<dbReference type="Gene3D" id="3.30.110.20">
    <property type="entry name" value="Alba-like domain"/>
    <property type="match status" value="1"/>
</dbReference>
<dbReference type="GO" id="GO:0004526">
    <property type="term" value="F:ribonuclease P activity"/>
    <property type="evidence" value="ECO:0007669"/>
    <property type="project" value="TreeGrafter"/>
</dbReference>
<dbReference type="GO" id="GO:0000171">
    <property type="term" value="F:ribonuclease MRP activity"/>
    <property type="evidence" value="ECO:0007669"/>
    <property type="project" value="TreeGrafter"/>
</dbReference>
<evidence type="ECO:0000256" key="4">
    <source>
        <dbReference type="SAM" id="MobiDB-lite"/>
    </source>
</evidence>
<reference evidence="5" key="1">
    <citation type="journal article" date="2014" name="Genome Announc.">
        <title>Genome sequence of the yeast Cyberlindnera fabianii (Hansenula fabianii).</title>
        <authorList>
            <person name="Freel K.C."/>
            <person name="Sarilar V."/>
            <person name="Neuveglise C."/>
            <person name="Devillers H."/>
            <person name="Friedrich A."/>
            <person name="Schacherer J."/>
        </authorList>
    </citation>
    <scope>NUCLEOTIDE SEQUENCE</scope>
    <source>
        <strain evidence="5">YJS4271</strain>
    </source>
</reference>
<dbReference type="AlphaFoldDB" id="A0A061B562"/>
<protein>
    <submittedName>
        <fullName evidence="5">CYFA0S16e00540g1_1</fullName>
    </submittedName>
</protein>
<gene>
    <name evidence="5" type="ORF">CYFA0S_16e00540g</name>
</gene>
<dbReference type="InterPro" id="IPR014612">
    <property type="entry name" value="Pop7/Rpp20"/>
</dbReference>
<comment type="subcellular location">
    <subcellularLocation>
        <location evidence="1">Nucleus</location>
    </subcellularLocation>
</comment>
<dbReference type="GO" id="GO:0003723">
    <property type="term" value="F:RNA binding"/>
    <property type="evidence" value="ECO:0007669"/>
    <property type="project" value="TreeGrafter"/>
</dbReference>
<dbReference type="GO" id="GO:0006364">
    <property type="term" value="P:rRNA processing"/>
    <property type="evidence" value="ECO:0007669"/>
    <property type="project" value="TreeGrafter"/>
</dbReference>
<evidence type="ECO:0000256" key="1">
    <source>
        <dbReference type="ARBA" id="ARBA00004123"/>
    </source>
</evidence>
<sequence length="132" mass="15160">MSTQPKKLTRLPGTLHKHPPPRRFKHSDLDTLIHIQAKTPFVSALKRIDKTLSRLPKKQPKSQLITIQGMGKAMELVVSLAVHFQTRGNKIEVETNTVEVLDEFEQSDDESMLRKRHVSAVQVRIYKSRDLL</sequence>
<dbReference type="GO" id="GO:0001682">
    <property type="term" value="P:tRNA 5'-leader removal"/>
    <property type="evidence" value="ECO:0007669"/>
    <property type="project" value="InterPro"/>
</dbReference>
<evidence type="ECO:0000256" key="2">
    <source>
        <dbReference type="ARBA" id="ARBA00022694"/>
    </source>
</evidence>
<evidence type="ECO:0000313" key="5">
    <source>
        <dbReference type="EMBL" id="CDR44964.1"/>
    </source>
</evidence>
<dbReference type="SUPFAM" id="SSF82704">
    <property type="entry name" value="AlbA-like"/>
    <property type="match status" value="1"/>
</dbReference>
<dbReference type="InterPro" id="IPR036882">
    <property type="entry name" value="Alba-like_dom_sf"/>
</dbReference>
<dbReference type="OrthoDB" id="5416589at2759"/>
<dbReference type="GO" id="GO:0000294">
    <property type="term" value="P:nuclear-transcribed mRNA catabolic process, RNase MRP-dependent"/>
    <property type="evidence" value="ECO:0007669"/>
    <property type="project" value="TreeGrafter"/>
</dbReference>
<dbReference type="Pfam" id="PF12328">
    <property type="entry name" value="Rpp20"/>
    <property type="match status" value="1"/>
</dbReference>
<dbReference type="GO" id="GO:0034965">
    <property type="term" value="P:intronic box C/D snoRNA processing"/>
    <property type="evidence" value="ECO:0007669"/>
    <property type="project" value="TreeGrafter"/>
</dbReference>
<feature type="region of interest" description="Disordered" evidence="4">
    <location>
        <begin position="1"/>
        <end position="22"/>
    </location>
</feature>
<keyword evidence="3" id="KW-0539">Nucleus</keyword>
<dbReference type="InterPro" id="IPR020241">
    <property type="entry name" value="RNase_P/MRP_Pop7_fungi"/>
</dbReference>
<name>A0A061B562_CYBFA</name>
<dbReference type="PANTHER" id="PTHR28256:SF1">
    <property type="entry name" value="RIBONUCLEASES P_MRP PROTEIN SUBUNIT POP7"/>
    <property type="match status" value="1"/>
</dbReference>
<accession>A0A061B562</accession>